<feature type="transmembrane region" description="Helical" evidence="1">
    <location>
        <begin position="136"/>
        <end position="156"/>
    </location>
</feature>
<evidence type="ECO:0000256" key="1">
    <source>
        <dbReference type="SAM" id="Phobius"/>
    </source>
</evidence>
<comment type="caution">
    <text evidence="2">The sequence shown here is derived from an EMBL/GenBank/DDBJ whole genome shotgun (WGS) entry which is preliminary data.</text>
</comment>
<dbReference type="OrthoDB" id="3351617at2759"/>
<feature type="transmembrane region" description="Helical" evidence="1">
    <location>
        <begin position="214"/>
        <end position="241"/>
    </location>
</feature>
<keyword evidence="1" id="KW-1133">Transmembrane helix</keyword>
<feature type="transmembrane region" description="Helical" evidence="1">
    <location>
        <begin position="253"/>
        <end position="271"/>
    </location>
</feature>
<keyword evidence="1" id="KW-0472">Membrane</keyword>
<feature type="transmembrane region" description="Helical" evidence="1">
    <location>
        <begin position="56"/>
        <end position="76"/>
    </location>
</feature>
<reference evidence="2 3" key="1">
    <citation type="journal article" date="2020" name="ISME J.">
        <title>Uncovering the hidden diversity of litter-decomposition mechanisms in mushroom-forming fungi.</title>
        <authorList>
            <person name="Floudas D."/>
            <person name="Bentzer J."/>
            <person name="Ahren D."/>
            <person name="Johansson T."/>
            <person name="Persson P."/>
            <person name="Tunlid A."/>
        </authorList>
    </citation>
    <scope>NUCLEOTIDE SEQUENCE [LARGE SCALE GENOMIC DNA]</scope>
    <source>
        <strain evidence="2 3">CBS 101986</strain>
    </source>
</reference>
<name>A0A8H5F481_9AGAR</name>
<organism evidence="2 3">
    <name type="scientific">Psilocybe cf. subviscida</name>
    <dbReference type="NCBI Taxonomy" id="2480587"/>
    <lineage>
        <taxon>Eukaryota</taxon>
        <taxon>Fungi</taxon>
        <taxon>Dikarya</taxon>
        <taxon>Basidiomycota</taxon>
        <taxon>Agaricomycotina</taxon>
        <taxon>Agaricomycetes</taxon>
        <taxon>Agaricomycetidae</taxon>
        <taxon>Agaricales</taxon>
        <taxon>Agaricineae</taxon>
        <taxon>Strophariaceae</taxon>
        <taxon>Psilocybe</taxon>
    </lineage>
</organism>
<evidence type="ECO:0000313" key="2">
    <source>
        <dbReference type="EMBL" id="KAF5323230.1"/>
    </source>
</evidence>
<keyword evidence="3" id="KW-1185">Reference proteome</keyword>
<dbReference type="AlphaFoldDB" id="A0A8H5F481"/>
<evidence type="ECO:0000313" key="3">
    <source>
        <dbReference type="Proteomes" id="UP000567179"/>
    </source>
</evidence>
<dbReference type="EMBL" id="JAACJJ010000019">
    <property type="protein sequence ID" value="KAF5323230.1"/>
    <property type="molecule type" value="Genomic_DNA"/>
</dbReference>
<feature type="transmembrane region" description="Helical" evidence="1">
    <location>
        <begin position="12"/>
        <end position="35"/>
    </location>
</feature>
<gene>
    <name evidence="2" type="ORF">D9619_013528</name>
</gene>
<accession>A0A8H5F481</accession>
<protein>
    <submittedName>
        <fullName evidence="2">Uncharacterized protein</fullName>
    </submittedName>
</protein>
<dbReference type="Proteomes" id="UP000567179">
    <property type="component" value="Unassembled WGS sequence"/>
</dbReference>
<proteinExistence type="predicted"/>
<keyword evidence="1" id="KW-0812">Transmembrane</keyword>
<feature type="transmembrane region" description="Helical" evidence="1">
    <location>
        <begin position="176"/>
        <end position="194"/>
    </location>
</feature>
<sequence length="333" mass="36275">MSEPTALKIFEHAYYIGDSVGDVLLGVNLTVYVLIMRALFDGKNASNTMSMKRFHAFFATSLIVILVTEAIMANFWGEEMLIVSRNNIMAGGVPGWILTKEAVWYGILRDVCADALAAFGDAFLLYRLYTIYRANYVVIVVPSVIYLATIAVGVVQLTSFSTSPFFSGSPFKWNRVYLTLTVSFNLLVTILILVRLRMASKAARKTTGHNSSNVYGTISAMIIESAAIYATFTITFLVVYWVGSPVSVGIGNAAGKVTSLTQLLIILRVANRTAWSHNTMKPGSQSHGMQFAPGATATSNTTTHGNQISIITTSNHTDTTDKKAWNNSEGCMA</sequence>